<keyword evidence="1" id="KW-1133">Transmembrane helix</keyword>
<organism evidence="2 3">
    <name type="scientific">Herbinix hemicellulosilytica</name>
    <dbReference type="NCBI Taxonomy" id="1564487"/>
    <lineage>
        <taxon>Bacteria</taxon>
        <taxon>Bacillati</taxon>
        <taxon>Bacillota</taxon>
        <taxon>Clostridia</taxon>
        <taxon>Lachnospirales</taxon>
        <taxon>Lachnospiraceae</taxon>
        <taxon>Herbinix</taxon>
    </lineage>
</organism>
<feature type="transmembrane region" description="Helical" evidence="1">
    <location>
        <begin position="87"/>
        <end position="108"/>
    </location>
</feature>
<feature type="transmembrane region" description="Helical" evidence="1">
    <location>
        <begin position="128"/>
        <end position="145"/>
    </location>
</feature>
<feature type="transmembrane region" description="Helical" evidence="1">
    <location>
        <begin position="22"/>
        <end position="44"/>
    </location>
</feature>
<reference evidence="2 3" key="1">
    <citation type="submission" date="2015-06" db="EMBL/GenBank/DDBJ databases">
        <authorList>
            <person name="Wibberg Daniel"/>
        </authorList>
    </citation>
    <scope>NUCLEOTIDE SEQUENCE [LARGE SCALE GENOMIC DNA]</scope>
    <source>
        <strain evidence="2 3">T3/55T</strain>
    </source>
</reference>
<evidence type="ECO:0000313" key="2">
    <source>
        <dbReference type="EMBL" id="CRZ35498.1"/>
    </source>
</evidence>
<keyword evidence="1" id="KW-0812">Transmembrane</keyword>
<feature type="transmembrane region" description="Helical" evidence="1">
    <location>
        <begin position="56"/>
        <end position="75"/>
    </location>
</feature>
<dbReference type="AlphaFoldDB" id="A0A0H5SYM8"/>
<protein>
    <submittedName>
        <fullName evidence="2">Putative membrane protein</fullName>
    </submittedName>
</protein>
<dbReference type="OrthoDB" id="1956380at2"/>
<dbReference type="RefSeq" id="WP_103203575.1">
    <property type="nucleotide sequence ID" value="NZ_CVTD020000025.1"/>
</dbReference>
<dbReference type="EMBL" id="CVTD020000025">
    <property type="protein sequence ID" value="CRZ35498.1"/>
    <property type="molecule type" value="Genomic_DNA"/>
</dbReference>
<accession>A0A0H5SYM8</accession>
<gene>
    <name evidence="2" type="ORF">HHT355_2309</name>
</gene>
<dbReference type="Proteomes" id="UP000236497">
    <property type="component" value="Unassembled WGS sequence"/>
</dbReference>
<keyword evidence="3" id="KW-1185">Reference proteome</keyword>
<evidence type="ECO:0000313" key="3">
    <source>
        <dbReference type="Proteomes" id="UP000236497"/>
    </source>
</evidence>
<name>A0A0H5SYM8_HERHM</name>
<keyword evidence="1" id="KW-0472">Membrane</keyword>
<proteinExistence type="predicted"/>
<sequence length="152" mass="17600">MNKTKLILIATSPTLIGYMLNFILRFIPFLIYLAPFLMLVYWFWAGMKYAKIIKNPVIAISLANSIGIISVLLYYWQFVILQDSERILAIAGFSQMFTSSLDFISALIRSFFQASNEITRVTTLPMQIFKIVLMIIVFSSGYFYMKYKPKSQ</sequence>
<evidence type="ECO:0000256" key="1">
    <source>
        <dbReference type="SAM" id="Phobius"/>
    </source>
</evidence>